<keyword evidence="2" id="KW-1185">Reference proteome</keyword>
<reference evidence="1" key="2">
    <citation type="submission" date="2022-06" db="EMBL/GenBank/DDBJ databases">
        <title>Thermospira aquatica gen. nov., sp. nov.</title>
        <authorList>
            <person name="Ben Ali Gam Z."/>
            <person name="Labat M."/>
        </authorList>
    </citation>
    <scope>NUCLEOTIDE SEQUENCE</scope>
    <source>
        <strain evidence="1">F1F22</strain>
    </source>
</reference>
<dbReference type="KEGG" id="taqu:KDW03_04710"/>
<name>A0AAX3BIA8_9SPIR</name>
<dbReference type="EMBL" id="CP073355">
    <property type="protein sequence ID" value="URA11101.1"/>
    <property type="molecule type" value="Genomic_DNA"/>
</dbReference>
<accession>A0AAX3BIA8</accession>
<dbReference type="AlphaFoldDB" id="A0AAX3BIA8"/>
<protein>
    <submittedName>
        <fullName evidence="1">Uncharacterized protein</fullName>
    </submittedName>
</protein>
<proteinExistence type="predicted"/>
<evidence type="ECO:0000313" key="2">
    <source>
        <dbReference type="Proteomes" id="UP001056539"/>
    </source>
</evidence>
<reference evidence="1" key="1">
    <citation type="submission" date="2021-04" db="EMBL/GenBank/DDBJ databases">
        <authorList>
            <person name="Postec A."/>
        </authorList>
    </citation>
    <scope>NUCLEOTIDE SEQUENCE</scope>
    <source>
        <strain evidence="1">F1F22</strain>
    </source>
</reference>
<sequence length="261" mass="29858">MKRYSIIIGIFCAFCTRLLYGDSSYTTSISILQTNNTYLISWLANTEKDSFVLRGSQSRIDSLGTFLSAAIITQLNIRGTPLKNLYSYEILLDTLEYPYLCIQPLKENYNDKDILLGLNSLLFPLALSKPTPSNIVTQNILSEEKIPGVTPPLPLSFQLRGSVLENRFVLSWLYDGWENHSFTLYRFTTPPQEFMLRSTPPLAILQETTYEDTPPVGGPYYYVILQDKVIQLEDNNILGPVWFPRPPITNQTQQEEKNIIR</sequence>
<dbReference type="Proteomes" id="UP001056539">
    <property type="component" value="Chromosome"/>
</dbReference>
<organism evidence="1 2">
    <name type="scientific">Thermospira aquatica</name>
    <dbReference type="NCBI Taxonomy" id="2828656"/>
    <lineage>
        <taxon>Bacteria</taxon>
        <taxon>Pseudomonadati</taxon>
        <taxon>Spirochaetota</taxon>
        <taxon>Spirochaetia</taxon>
        <taxon>Brevinematales</taxon>
        <taxon>Thermospiraceae</taxon>
        <taxon>Thermospira</taxon>
    </lineage>
</organism>
<evidence type="ECO:0000313" key="1">
    <source>
        <dbReference type="EMBL" id="URA11101.1"/>
    </source>
</evidence>
<dbReference type="RefSeq" id="WP_271436236.1">
    <property type="nucleotide sequence ID" value="NZ_CP073355.1"/>
</dbReference>
<gene>
    <name evidence="1" type="ORF">KDW03_04710</name>
</gene>